<feature type="transmembrane region" description="Helical" evidence="5">
    <location>
        <begin position="407"/>
        <end position="428"/>
    </location>
</feature>
<dbReference type="OrthoDB" id="6770063at2759"/>
<sequence length="514" mass="55681">MSDSKPSTCPPRSRVAVRYQEILKERESNPDRITYGGEDLKDLDAALVVLSTEAGESPRSWTAEKKWIVTVMVGLYCFLAPFTSTIFAPSLPAMMADVGETNPIRGALQVAVFLLAFAVAPIFLAPLSEFFGRTIVLRTGNVVFCAFCIGAGFSQTTAQLAVCRFFSGAGGSASLAVLGGVLTDIWDLRTRAKASAAIGTAVMLGPILGPVCGGWMSERASWRWTCWVPAIVSIVLEVGAQFTLKESHVPILLSRRLAKEQNQRPDDQLYTVLTLNSEEPDRHPATSLIGSAIRPVMYLILDPALMLLSLYYAFVFGVLYLVIVTFHIVLGDGYGHSEGIIGVDLLSVGVGALIGMLVTAKVLDIIYKRQVQGDYKPESRLLSAFPGALLVAVGLFIYGFSALKTHFIVPLLGMAIFSIGVTNTYLAIQLYIIDSFDFPASALAGLSVLRCLFAGVFPLFGDQLFDTLGIGWGVGMLAFLSIGLGLPFLPIMYAHGLRLRNIGKRNRQRFGWAM</sequence>
<evidence type="ECO:0000313" key="7">
    <source>
        <dbReference type="EMBL" id="KAF1809111.1"/>
    </source>
</evidence>
<evidence type="ECO:0000256" key="1">
    <source>
        <dbReference type="ARBA" id="ARBA00004141"/>
    </source>
</evidence>
<comment type="subcellular location">
    <subcellularLocation>
        <location evidence="1">Membrane</location>
        <topology evidence="1">Multi-pass membrane protein</topology>
    </subcellularLocation>
</comment>
<evidence type="ECO:0000256" key="3">
    <source>
        <dbReference type="ARBA" id="ARBA00022989"/>
    </source>
</evidence>
<dbReference type="InterPro" id="IPR020846">
    <property type="entry name" value="MFS_dom"/>
</dbReference>
<dbReference type="PANTHER" id="PTHR23502:SF60">
    <property type="entry name" value="MAJOR FACILITATOR SUPERFAMILY (MFS) PROFILE DOMAIN-CONTAINING PROTEIN-RELATED"/>
    <property type="match status" value="1"/>
</dbReference>
<dbReference type="InterPro" id="IPR036259">
    <property type="entry name" value="MFS_trans_sf"/>
</dbReference>
<reference evidence="9" key="3">
    <citation type="submission" date="2025-04" db="UniProtKB">
        <authorList>
            <consortium name="RefSeq"/>
        </authorList>
    </citation>
    <scope>IDENTIFICATION</scope>
    <source>
        <strain evidence="9">CBS 781.70</strain>
    </source>
</reference>
<evidence type="ECO:0000256" key="5">
    <source>
        <dbReference type="SAM" id="Phobius"/>
    </source>
</evidence>
<reference evidence="9" key="2">
    <citation type="submission" date="2020-04" db="EMBL/GenBank/DDBJ databases">
        <authorList>
            <consortium name="NCBI Genome Project"/>
        </authorList>
    </citation>
    <scope>NUCLEOTIDE SEQUENCE</scope>
    <source>
        <strain evidence="9">CBS 781.70</strain>
    </source>
</reference>
<protein>
    <submittedName>
        <fullName evidence="7 9">MFS general substrate transporter</fullName>
    </submittedName>
</protein>
<reference evidence="7 9" key="1">
    <citation type="submission" date="2020-01" db="EMBL/GenBank/DDBJ databases">
        <authorList>
            <consortium name="DOE Joint Genome Institute"/>
            <person name="Haridas S."/>
            <person name="Albert R."/>
            <person name="Binder M."/>
            <person name="Bloem J."/>
            <person name="Labutti K."/>
            <person name="Salamov A."/>
            <person name="Andreopoulos B."/>
            <person name="Baker S.E."/>
            <person name="Barry K."/>
            <person name="Bills G."/>
            <person name="Bluhm B.H."/>
            <person name="Cannon C."/>
            <person name="Castanera R."/>
            <person name="Culley D.E."/>
            <person name="Daum C."/>
            <person name="Ezra D."/>
            <person name="Gonzalez J.B."/>
            <person name="Henrissat B."/>
            <person name="Kuo A."/>
            <person name="Liang C."/>
            <person name="Lipzen A."/>
            <person name="Lutzoni F."/>
            <person name="Magnuson J."/>
            <person name="Mondo S."/>
            <person name="Nolan M."/>
            <person name="Ohm R."/>
            <person name="Pangilinan J."/>
            <person name="Park H.-J."/>
            <person name="Ramirez L."/>
            <person name="Alfaro M."/>
            <person name="Sun H."/>
            <person name="Tritt A."/>
            <person name="Yoshinaga Y."/>
            <person name="Zwiers L.-H."/>
            <person name="Turgeon B.G."/>
            <person name="Goodwin S.B."/>
            <person name="Spatafora J.W."/>
            <person name="Crous P.W."/>
            <person name="Grigoriev I.V."/>
        </authorList>
    </citation>
    <scope>NUCLEOTIDE SEQUENCE</scope>
    <source>
        <strain evidence="7 9">CBS 781.70</strain>
    </source>
</reference>
<feature type="transmembrane region" description="Helical" evidence="5">
    <location>
        <begin position="194"/>
        <end position="216"/>
    </location>
</feature>
<keyword evidence="4 5" id="KW-0472">Membrane</keyword>
<dbReference type="PANTHER" id="PTHR23502">
    <property type="entry name" value="MAJOR FACILITATOR SUPERFAMILY"/>
    <property type="match status" value="1"/>
</dbReference>
<feature type="transmembrane region" description="Helical" evidence="5">
    <location>
        <begin position="67"/>
        <end position="87"/>
    </location>
</feature>
<feature type="transmembrane region" description="Helical" evidence="5">
    <location>
        <begin position="304"/>
        <end position="328"/>
    </location>
</feature>
<dbReference type="Pfam" id="PF07690">
    <property type="entry name" value="MFS_1"/>
    <property type="match status" value="1"/>
</dbReference>
<accession>A0A6G1FTW5</accession>
<organism evidence="7">
    <name type="scientific">Eremomyces bilateralis CBS 781.70</name>
    <dbReference type="NCBI Taxonomy" id="1392243"/>
    <lineage>
        <taxon>Eukaryota</taxon>
        <taxon>Fungi</taxon>
        <taxon>Dikarya</taxon>
        <taxon>Ascomycota</taxon>
        <taxon>Pezizomycotina</taxon>
        <taxon>Dothideomycetes</taxon>
        <taxon>Dothideomycetes incertae sedis</taxon>
        <taxon>Eremomycetales</taxon>
        <taxon>Eremomycetaceae</taxon>
        <taxon>Eremomyces</taxon>
    </lineage>
</organism>
<dbReference type="CDD" id="cd17323">
    <property type="entry name" value="MFS_Tpo1_MDR_like"/>
    <property type="match status" value="1"/>
</dbReference>
<dbReference type="GO" id="GO:0022857">
    <property type="term" value="F:transmembrane transporter activity"/>
    <property type="evidence" value="ECO:0007669"/>
    <property type="project" value="InterPro"/>
</dbReference>
<keyword evidence="2 5" id="KW-0812">Transmembrane</keyword>
<dbReference type="AlphaFoldDB" id="A0A6G1FTW5"/>
<evidence type="ECO:0000256" key="4">
    <source>
        <dbReference type="ARBA" id="ARBA00023136"/>
    </source>
</evidence>
<dbReference type="Proteomes" id="UP000504638">
    <property type="component" value="Unplaced"/>
</dbReference>
<feature type="transmembrane region" description="Helical" evidence="5">
    <location>
        <begin position="340"/>
        <end position="360"/>
    </location>
</feature>
<evidence type="ECO:0000313" key="9">
    <source>
        <dbReference type="RefSeq" id="XP_033530742.1"/>
    </source>
</evidence>
<proteinExistence type="predicted"/>
<dbReference type="GeneID" id="54414652"/>
<keyword evidence="8" id="KW-1185">Reference proteome</keyword>
<feature type="transmembrane region" description="Helical" evidence="5">
    <location>
        <begin position="381"/>
        <end position="401"/>
    </location>
</feature>
<dbReference type="PROSITE" id="PS50850">
    <property type="entry name" value="MFS"/>
    <property type="match status" value="1"/>
</dbReference>
<feature type="domain" description="Major facilitator superfamily (MFS) profile" evidence="6">
    <location>
        <begin position="69"/>
        <end position="493"/>
    </location>
</feature>
<feature type="transmembrane region" description="Helical" evidence="5">
    <location>
        <begin position="440"/>
        <end position="460"/>
    </location>
</feature>
<dbReference type="EMBL" id="ML975175">
    <property type="protein sequence ID" value="KAF1809111.1"/>
    <property type="molecule type" value="Genomic_DNA"/>
</dbReference>
<dbReference type="Gene3D" id="1.20.1250.20">
    <property type="entry name" value="MFS general substrate transporter like domains"/>
    <property type="match status" value="1"/>
</dbReference>
<feature type="transmembrane region" description="Helical" evidence="5">
    <location>
        <begin position="135"/>
        <end position="153"/>
    </location>
</feature>
<keyword evidence="3 5" id="KW-1133">Transmembrane helix</keyword>
<name>A0A6G1FTW5_9PEZI</name>
<dbReference type="GO" id="GO:0005886">
    <property type="term" value="C:plasma membrane"/>
    <property type="evidence" value="ECO:0007669"/>
    <property type="project" value="TreeGrafter"/>
</dbReference>
<feature type="transmembrane region" description="Helical" evidence="5">
    <location>
        <begin position="472"/>
        <end position="494"/>
    </location>
</feature>
<evidence type="ECO:0000313" key="8">
    <source>
        <dbReference type="Proteomes" id="UP000504638"/>
    </source>
</evidence>
<feature type="transmembrane region" description="Helical" evidence="5">
    <location>
        <begin position="107"/>
        <end position="128"/>
    </location>
</feature>
<dbReference type="InterPro" id="IPR011701">
    <property type="entry name" value="MFS"/>
</dbReference>
<dbReference type="RefSeq" id="XP_033530742.1">
    <property type="nucleotide sequence ID" value="XM_033674082.1"/>
</dbReference>
<evidence type="ECO:0000256" key="2">
    <source>
        <dbReference type="ARBA" id="ARBA00022692"/>
    </source>
</evidence>
<dbReference type="SUPFAM" id="SSF103473">
    <property type="entry name" value="MFS general substrate transporter"/>
    <property type="match status" value="1"/>
</dbReference>
<gene>
    <name evidence="7 9" type="ORF">P152DRAFT_169560</name>
</gene>
<evidence type="ECO:0000259" key="6">
    <source>
        <dbReference type="PROSITE" id="PS50850"/>
    </source>
</evidence>